<organism evidence="2 3">
    <name type="scientific">Ectobacillus funiculus</name>
    <dbReference type="NCBI Taxonomy" id="137993"/>
    <lineage>
        <taxon>Bacteria</taxon>
        <taxon>Bacillati</taxon>
        <taxon>Bacillota</taxon>
        <taxon>Bacilli</taxon>
        <taxon>Bacillales</taxon>
        <taxon>Bacillaceae</taxon>
        <taxon>Ectobacillus</taxon>
    </lineage>
</organism>
<evidence type="ECO:0000313" key="2">
    <source>
        <dbReference type="EMBL" id="MFB9760465.1"/>
    </source>
</evidence>
<reference evidence="2 3" key="1">
    <citation type="submission" date="2024-09" db="EMBL/GenBank/DDBJ databases">
        <authorList>
            <person name="Sun Q."/>
            <person name="Mori K."/>
        </authorList>
    </citation>
    <scope>NUCLEOTIDE SEQUENCE [LARGE SCALE GENOMIC DNA]</scope>
    <source>
        <strain evidence="2 3">JCM 11201</strain>
    </source>
</reference>
<comment type="caution">
    <text evidence="2">The sequence shown here is derived from an EMBL/GenBank/DDBJ whole genome shotgun (WGS) entry which is preliminary data.</text>
</comment>
<protein>
    <submittedName>
        <fullName evidence="2">Nucleotidyltransferase domain-containing protein</fullName>
    </submittedName>
</protein>
<dbReference type="Proteomes" id="UP001589609">
    <property type="component" value="Unassembled WGS sequence"/>
</dbReference>
<dbReference type="InterPro" id="IPR041633">
    <property type="entry name" value="Polbeta"/>
</dbReference>
<dbReference type="InterPro" id="IPR052930">
    <property type="entry name" value="TA_antitoxin_MntA"/>
</dbReference>
<dbReference type="CDD" id="cd05403">
    <property type="entry name" value="NT_KNTase_like"/>
    <property type="match status" value="1"/>
</dbReference>
<dbReference type="Pfam" id="PF18765">
    <property type="entry name" value="Polbeta"/>
    <property type="match status" value="1"/>
</dbReference>
<dbReference type="InterPro" id="IPR043519">
    <property type="entry name" value="NT_sf"/>
</dbReference>
<dbReference type="NCBIfam" id="NF047752">
    <property type="entry name" value="MntA_antitoxin"/>
    <property type="match status" value="1"/>
</dbReference>
<keyword evidence="3" id="KW-1185">Reference proteome</keyword>
<dbReference type="Gene3D" id="3.30.460.10">
    <property type="entry name" value="Beta Polymerase, domain 2"/>
    <property type="match status" value="1"/>
</dbReference>
<dbReference type="RefSeq" id="WP_379950776.1">
    <property type="nucleotide sequence ID" value="NZ_JBHMAF010000150.1"/>
</dbReference>
<dbReference type="SUPFAM" id="SSF81301">
    <property type="entry name" value="Nucleotidyltransferase"/>
    <property type="match status" value="1"/>
</dbReference>
<dbReference type="PANTHER" id="PTHR43852">
    <property type="entry name" value="NUCLEOTIDYLTRANSFERASE"/>
    <property type="match status" value="1"/>
</dbReference>
<dbReference type="EMBL" id="JBHMAF010000150">
    <property type="protein sequence ID" value="MFB9760465.1"/>
    <property type="molecule type" value="Genomic_DNA"/>
</dbReference>
<feature type="domain" description="Polymerase beta nucleotidyltransferase" evidence="1">
    <location>
        <begin position="10"/>
        <end position="98"/>
    </location>
</feature>
<name>A0ABV5WIP7_9BACI</name>
<evidence type="ECO:0000259" key="1">
    <source>
        <dbReference type="Pfam" id="PF18765"/>
    </source>
</evidence>
<sequence>MATREQVTLIKEFLITKLSPYVIYLFGSQASSQTHSESDFDIAFISEQEVDTYERFMISQELAAALNKDVDLIDLDKASTVFQAQIITSGVLLYCSDESKRILFEMYTLKKYAKLNEEREEILQNMIRRATSHEE</sequence>
<accession>A0ABV5WIP7</accession>
<proteinExistence type="predicted"/>
<evidence type="ECO:0000313" key="3">
    <source>
        <dbReference type="Proteomes" id="UP001589609"/>
    </source>
</evidence>
<gene>
    <name evidence="2" type="ORF">ACFFMS_19255</name>
</gene>
<dbReference type="PANTHER" id="PTHR43852:SF2">
    <property type="entry name" value="PROTEIN ADENYLYLTRANSFERASE MNTA"/>
    <property type="match status" value="1"/>
</dbReference>